<proteinExistence type="predicted"/>
<dbReference type="STRING" id="644358.A0A0C4EDI2"/>
<accession>A0A0C4EDI2</accession>
<dbReference type="InterPro" id="IPR002848">
    <property type="entry name" value="Translin_fam"/>
</dbReference>
<evidence type="ECO:0000313" key="2">
    <source>
        <dbReference type="EMBL" id="KLU91833.1"/>
    </source>
</evidence>
<dbReference type="AlphaFoldDB" id="A0A0C4EDI2"/>
<evidence type="ECO:0000313" key="3">
    <source>
        <dbReference type="EnsemblFungi" id="MAPG_10782T0"/>
    </source>
</evidence>
<reference evidence="2" key="3">
    <citation type="submission" date="2011-03" db="EMBL/GenBank/DDBJ databases">
        <title>Annotation of Magnaporthe poae ATCC 64411.</title>
        <authorList>
            <person name="Ma L.-J."/>
            <person name="Dead R."/>
            <person name="Young S.K."/>
            <person name="Zeng Q."/>
            <person name="Gargeya S."/>
            <person name="Fitzgerald M."/>
            <person name="Haas B."/>
            <person name="Abouelleil A."/>
            <person name="Alvarado L."/>
            <person name="Arachchi H.M."/>
            <person name="Berlin A."/>
            <person name="Brown A."/>
            <person name="Chapman S.B."/>
            <person name="Chen Z."/>
            <person name="Dunbar C."/>
            <person name="Freedman E."/>
            <person name="Gearin G."/>
            <person name="Gellesch M."/>
            <person name="Goldberg J."/>
            <person name="Griggs A."/>
            <person name="Gujja S."/>
            <person name="Heiman D."/>
            <person name="Howarth C."/>
            <person name="Larson L."/>
            <person name="Lui A."/>
            <person name="MacDonald P.J.P."/>
            <person name="Mehta T."/>
            <person name="Montmayeur A."/>
            <person name="Murphy C."/>
            <person name="Neiman D."/>
            <person name="Pearson M."/>
            <person name="Priest M."/>
            <person name="Roberts A."/>
            <person name="Saif S."/>
            <person name="Shea T."/>
            <person name="Shenoy N."/>
            <person name="Sisk P."/>
            <person name="Stolte C."/>
            <person name="Sykes S."/>
            <person name="Yandava C."/>
            <person name="Wortman J."/>
            <person name="Nusbaum C."/>
            <person name="Birren B."/>
        </authorList>
    </citation>
    <scope>NUCLEOTIDE SEQUENCE</scope>
    <source>
        <strain evidence="2">ATCC 64411</strain>
    </source>
</reference>
<gene>
    <name evidence="2" type="ORF">MAPG_10782</name>
</gene>
<dbReference type="InterPro" id="IPR036081">
    <property type="entry name" value="Translin_sf"/>
</dbReference>
<sequence length="120" mass="13431">MSRLFGSITNRYRYARQPACVEELVEALTFAHYLRHQCLITHGETVTANAAAAKEKPKAKEREGGDTAMVDVDKQEEEASAEQKQPLTADDFLMGVFGLLGEIIRFATTTAARRRSRQRS</sequence>
<dbReference type="GO" id="GO:0043565">
    <property type="term" value="F:sequence-specific DNA binding"/>
    <property type="evidence" value="ECO:0007669"/>
    <property type="project" value="InterPro"/>
</dbReference>
<keyword evidence="4" id="KW-1185">Reference proteome</keyword>
<evidence type="ECO:0000256" key="1">
    <source>
        <dbReference type="SAM" id="MobiDB-lite"/>
    </source>
</evidence>
<dbReference type="SUPFAM" id="SSF74784">
    <property type="entry name" value="Translin"/>
    <property type="match status" value="1"/>
</dbReference>
<dbReference type="Pfam" id="PF01997">
    <property type="entry name" value="Translin"/>
    <property type="match status" value="1"/>
</dbReference>
<reference evidence="4" key="1">
    <citation type="submission" date="2010-05" db="EMBL/GenBank/DDBJ databases">
        <title>The genome sequence of Magnaporthe poae strain ATCC 64411.</title>
        <authorList>
            <person name="Ma L.-J."/>
            <person name="Dead R."/>
            <person name="Young S."/>
            <person name="Zeng Q."/>
            <person name="Koehrsen M."/>
            <person name="Alvarado L."/>
            <person name="Berlin A."/>
            <person name="Chapman S.B."/>
            <person name="Chen Z."/>
            <person name="Freedman E."/>
            <person name="Gellesch M."/>
            <person name="Goldberg J."/>
            <person name="Griggs A."/>
            <person name="Gujja S."/>
            <person name="Heilman E.R."/>
            <person name="Heiman D."/>
            <person name="Hepburn T."/>
            <person name="Howarth C."/>
            <person name="Jen D."/>
            <person name="Larson L."/>
            <person name="Mehta T."/>
            <person name="Neiman D."/>
            <person name="Pearson M."/>
            <person name="Roberts A."/>
            <person name="Saif S."/>
            <person name="Shea T."/>
            <person name="Shenoy N."/>
            <person name="Sisk P."/>
            <person name="Stolte C."/>
            <person name="Sykes S."/>
            <person name="Walk T."/>
            <person name="White J."/>
            <person name="Yandava C."/>
            <person name="Haas B."/>
            <person name="Nusbaum C."/>
            <person name="Birren B."/>
        </authorList>
    </citation>
    <scope>NUCLEOTIDE SEQUENCE [LARGE SCALE GENOMIC DNA]</scope>
    <source>
        <strain evidence="4">ATCC 64411 / 73-15</strain>
    </source>
</reference>
<reference evidence="2" key="2">
    <citation type="submission" date="2010-05" db="EMBL/GenBank/DDBJ databases">
        <title>The Genome Sequence of Magnaporthe poae strain ATCC 64411.</title>
        <authorList>
            <consortium name="The Broad Institute Genome Sequencing Platform"/>
            <consortium name="Broad Institute Genome Sequencing Center for Infectious Disease"/>
            <person name="Ma L.-J."/>
            <person name="Dead R."/>
            <person name="Young S."/>
            <person name="Zeng Q."/>
            <person name="Koehrsen M."/>
            <person name="Alvarado L."/>
            <person name="Berlin A."/>
            <person name="Chapman S.B."/>
            <person name="Chen Z."/>
            <person name="Freedman E."/>
            <person name="Gellesch M."/>
            <person name="Goldberg J."/>
            <person name="Griggs A."/>
            <person name="Gujja S."/>
            <person name="Heilman E.R."/>
            <person name="Heiman D."/>
            <person name="Hepburn T."/>
            <person name="Howarth C."/>
            <person name="Jen D."/>
            <person name="Larson L."/>
            <person name="Mehta T."/>
            <person name="Neiman D."/>
            <person name="Pearson M."/>
            <person name="Roberts A."/>
            <person name="Saif S."/>
            <person name="Shea T."/>
            <person name="Shenoy N."/>
            <person name="Sisk P."/>
            <person name="Stolte C."/>
            <person name="Sykes S."/>
            <person name="Walk T."/>
            <person name="White J."/>
            <person name="Yandava C."/>
            <person name="Haas B."/>
            <person name="Nusbaum C."/>
            <person name="Birren B."/>
        </authorList>
    </citation>
    <scope>NUCLEOTIDE SEQUENCE</scope>
    <source>
        <strain evidence="2">ATCC 64411</strain>
    </source>
</reference>
<feature type="region of interest" description="Disordered" evidence="1">
    <location>
        <begin position="49"/>
        <end position="86"/>
    </location>
</feature>
<dbReference type="Gene3D" id="1.20.58.190">
    <property type="entry name" value="Translin, domain 1"/>
    <property type="match status" value="1"/>
</dbReference>
<dbReference type="EMBL" id="ADBL01002664">
    <property type="status" value="NOT_ANNOTATED_CDS"/>
    <property type="molecule type" value="Genomic_DNA"/>
</dbReference>
<dbReference type="OrthoDB" id="31005at2759"/>
<dbReference type="EnsemblFungi" id="MAPG_10782T0">
    <property type="protein sequence ID" value="MAPG_10782T0"/>
    <property type="gene ID" value="MAPG_10782"/>
</dbReference>
<dbReference type="InterPro" id="IPR016068">
    <property type="entry name" value="Translin_N"/>
</dbReference>
<dbReference type="VEuPathDB" id="FungiDB:MAPG_10782"/>
<dbReference type="Proteomes" id="UP000011715">
    <property type="component" value="Unassembled WGS sequence"/>
</dbReference>
<evidence type="ECO:0000313" key="4">
    <source>
        <dbReference type="Proteomes" id="UP000011715"/>
    </source>
</evidence>
<protein>
    <submittedName>
        <fullName evidence="2 3">Uncharacterized protein</fullName>
    </submittedName>
</protein>
<organism evidence="3 4">
    <name type="scientific">Magnaporthiopsis poae (strain ATCC 64411 / 73-15)</name>
    <name type="common">Kentucky bluegrass fungus</name>
    <name type="synonym">Magnaporthe poae</name>
    <dbReference type="NCBI Taxonomy" id="644358"/>
    <lineage>
        <taxon>Eukaryota</taxon>
        <taxon>Fungi</taxon>
        <taxon>Dikarya</taxon>
        <taxon>Ascomycota</taxon>
        <taxon>Pezizomycotina</taxon>
        <taxon>Sordariomycetes</taxon>
        <taxon>Sordariomycetidae</taxon>
        <taxon>Magnaporthales</taxon>
        <taxon>Magnaporthaceae</taxon>
        <taxon>Magnaporthiopsis</taxon>
    </lineage>
</organism>
<dbReference type="EMBL" id="GL876978">
    <property type="protein sequence ID" value="KLU91833.1"/>
    <property type="molecule type" value="Genomic_DNA"/>
</dbReference>
<feature type="compositionally biased region" description="Basic and acidic residues" evidence="1">
    <location>
        <begin position="53"/>
        <end position="65"/>
    </location>
</feature>
<reference evidence="3" key="5">
    <citation type="submission" date="2015-06" db="UniProtKB">
        <authorList>
            <consortium name="EnsemblFungi"/>
        </authorList>
    </citation>
    <scope>IDENTIFICATION</scope>
    <source>
        <strain evidence="3">ATCC 64411</strain>
    </source>
</reference>
<name>A0A0C4EDI2_MAGP6</name>
<reference evidence="3" key="4">
    <citation type="journal article" date="2015" name="G3 (Bethesda)">
        <title>Genome sequences of three phytopathogenic species of the Magnaporthaceae family of fungi.</title>
        <authorList>
            <person name="Okagaki L.H."/>
            <person name="Nunes C.C."/>
            <person name="Sailsbery J."/>
            <person name="Clay B."/>
            <person name="Brown D."/>
            <person name="John T."/>
            <person name="Oh Y."/>
            <person name="Young N."/>
            <person name="Fitzgerald M."/>
            <person name="Haas B.J."/>
            <person name="Zeng Q."/>
            <person name="Young S."/>
            <person name="Adiconis X."/>
            <person name="Fan L."/>
            <person name="Levin J.Z."/>
            <person name="Mitchell T.K."/>
            <person name="Okubara P.A."/>
            <person name="Farman M.L."/>
            <person name="Kohn L.M."/>
            <person name="Birren B."/>
            <person name="Ma L.-J."/>
            <person name="Dean R.A."/>
        </authorList>
    </citation>
    <scope>NUCLEOTIDE SEQUENCE</scope>
    <source>
        <strain evidence="3">ATCC 64411 / 73-15</strain>
    </source>
</reference>